<evidence type="ECO:0000256" key="1">
    <source>
        <dbReference type="ARBA" id="ARBA00022574"/>
    </source>
</evidence>
<dbReference type="PROSITE" id="PS50082">
    <property type="entry name" value="WD_REPEATS_2"/>
    <property type="match status" value="1"/>
</dbReference>
<dbReference type="InterPro" id="IPR007319">
    <property type="entry name" value="WDR36/Utp21_C"/>
</dbReference>
<dbReference type="GO" id="GO:0006364">
    <property type="term" value="P:rRNA processing"/>
    <property type="evidence" value="ECO:0007669"/>
    <property type="project" value="InterPro"/>
</dbReference>
<dbReference type="Pfam" id="PF04192">
    <property type="entry name" value="Utp21"/>
    <property type="match status" value="1"/>
</dbReference>
<feature type="compositionally biased region" description="Basic residues" evidence="4">
    <location>
        <begin position="219"/>
        <end position="230"/>
    </location>
</feature>
<evidence type="ECO:0000256" key="4">
    <source>
        <dbReference type="SAM" id="MobiDB-lite"/>
    </source>
</evidence>
<dbReference type="SMART" id="SM00320">
    <property type="entry name" value="WD40"/>
    <property type="match status" value="2"/>
</dbReference>
<gene>
    <name evidence="6" type="ORF">EZS28_026029</name>
</gene>
<dbReference type="InterPro" id="IPR036322">
    <property type="entry name" value="WD40_repeat_dom_sf"/>
</dbReference>
<name>A0A5J4V7J5_9EUKA</name>
<protein>
    <recommendedName>
        <fullName evidence="5">WDR36/Utp21 C-terminal domain-containing protein</fullName>
    </recommendedName>
</protein>
<keyword evidence="2" id="KW-0677">Repeat</keyword>
<evidence type="ECO:0000256" key="3">
    <source>
        <dbReference type="PROSITE-ProRule" id="PRU00221"/>
    </source>
</evidence>
<dbReference type="PANTHER" id="PTHR22840">
    <property type="entry name" value="WD REPEAT-CONTAINING PROTEIN 36"/>
    <property type="match status" value="1"/>
</dbReference>
<comment type="caution">
    <text evidence="6">The sequence shown here is derived from an EMBL/GenBank/DDBJ whole genome shotgun (WGS) entry which is preliminary data.</text>
</comment>
<sequence length="686" mass="76459">MRFLLGVLENGRVVHWSLESDQTREIHKKQEQENIDSNSNPDSIQNVPQFGDANFTPIKTQNGIQPISTFSIRSSIMCSAYASDQQLLALATQSHSIFIVDSALHTVHKSQSQEQSLSSNNIISQSQGIVTPGGAQIVRRLIGHNGEITTLSFSPDARVIFSSSLDGTLCIWDIPTASRIGYVDLNQYGRYKTGMITSVDSELDLEQDELDEEDNVSKKQNKSQNKKKNKQQQQNIKSGFSVSIEEDNNDYKHTSDQSEYESFTHNQQSLLLNLPHTPITSLAVCAGADGIKGIGQGVSAGLSAVGLSIVTAHSGWRGIQLWKVAFDLEGSSRVFGKGRIERPLNNKMNILLSKTSIVQIEKDNEDIQTIQKLDQKENQIANIQSILPFQHTSSLEPIHSIIIKRNNKGISSNGTEYNQIIILRLATLSTLPQSFSRTLIHADIIASRSAAASSTYKFTSHNQTDQNDSFSTPSQFFLHTQPGLQPKFIPPPQKDQQTSENEDEKKKNVNSRILKDIIMPRTKISIFLEECVEQHKNTCSNDQILGRNNQISTVQHHLCFTPLLNYIQSLTPIYLNSAIRSLSPLSFGDLQSGNDLLNMNTFLVAEMEGVNGGRNYDLLLAVQNVFLKVHGEDLAQMMKEKTNNNENNASKELKAMLKVTNKKWSKMDKLFQTGLELISLFTKTGL</sequence>
<organism evidence="6 7">
    <name type="scientific">Streblomastix strix</name>
    <dbReference type="NCBI Taxonomy" id="222440"/>
    <lineage>
        <taxon>Eukaryota</taxon>
        <taxon>Metamonada</taxon>
        <taxon>Preaxostyla</taxon>
        <taxon>Oxymonadida</taxon>
        <taxon>Streblomastigidae</taxon>
        <taxon>Streblomastix</taxon>
    </lineage>
</organism>
<dbReference type="InterPro" id="IPR001680">
    <property type="entry name" value="WD40_rpt"/>
</dbReference>
<dbReference type="Proteomes" id="UP000324800">
    <property type="component" value="Unassembled WGS sequence"/>
</dbReference>
<dbReference type="Gene3D" id="2.130.10.10">
    <property type="entry name" value="YVTN repeat-like/Quinoprotein amine dehydrogenase"/>
    <property type="match status" value="1"/>
</dbReference>
<accession>A0A5J4V7J5</accession>
<proteinExistence type="predicted"/>
<evidence type="ECO:0000259" key="5">
    <source>
        <dbReference type="Pfam" id="PF04192"/>
    </source>
</evidence>
<feature type="region of interest" description="Disordered" evidence="4">
    <location>
        <begin position="486"/>
        <end position="507"/>
    </location>
</feature>
<feature type="repeat" description="WD" evidence="3">
    <location>
        <begin position="141"/>
        <end position="182"/>
    </location>
</feature>
<keyword evidence="1 3" id="KW-0853">WD repeat</keyword>
<dbReference type="InterPro" id="IPR019775">
    <property type="entry name" value="WD40_repeat_CS"/>
</dbReference>
<dbReference type="PROSITE" id="PS00678">
    <property type="entry name" value="WD_REPEATS_1"/>
    <property type="match status" value="1"/>
</dbReference>
<dbReference type="PANTHER" id="PTHR22840:SF12">
    <property type="entry name" value="WD REPEAT-CONTAINING PROTEIN 36"/>
    <property type="match status" value="1"/>
</dbReference>
<dbReference type="InterPro" id="IPR015943">
    <property type="entry name" value="WD40/YVTN_repeat-like_dom_sf"/>
</dbReference>
<feature type="region of interest" description="Disordered" evidence="4">
    <location>
        <begin position="208"/>
        <end position="241"/>
    </location>
</feature>
<dbReference type="GO" id="GO:0034388">
    <property type="term" value="C:Pwp2p-containing subcomplex of 90S preribosome"/>
    <property type="evidence" value="ECO:0007669"/>
    <property type="project" value="TreeGrafter"/>
</dbReference>
<evidence type="ECO:0000313" key="6">
    <source>
        <dbReference type="EMBL" id="KAA6378444.1"/>
    </source>
</evidence>
<dbReference type="GO" id="GO:0032040">
    <property type="term" value="C:small-subunit processome"/>
    <property type="evidence" value="ECO:0007669"/>
    <property type="project" value="InterPro"/>
</dbReference>
<evidence type="ECO:0000256" key="2">
    <source>
        <dbReference type="ARBA" id="ARBA00022737"/>
    </source>
</evidence>
<feature type="region of interest" description="Disordered" evidence="4">
    <location>
        <begin position="22"/>
        <end position="43"/>
    </location>
</feature>
<reference evidence="6 7" key="1">
    <citation type="submission" date="2019-03" db="EMBL/GenBank/DDBJ databases">
        <title>Single cell metagenomics reveals metabolic interactions within the superorganism composed of flagellate Streblomastix strix and complex community of Bacteroidetes bacteria on its surface.</title>
        <authorList>
            <person name="Treitli S.C."/>
            <person name="Kolisko M."/>
            <person name="Husnik F."/>
            <person name="Keeling P."/>
            <person name="Hampl V."/>
        </authorList>
    </citation>
    <scope>NUCLEOTIDE SEQUENCE [LARGE SCALE GENOMIC DNA]</scope>
    <source>
        <strain evidence="6">ST1C</strain>
    </source>
</reference>
<dbReference type="EMBL" id="SNRW01009140">
    <property type="protein sequence ID" value="KAA6378444.1"/>
    <property type="molecule type" value="Genomic_DNA"/>
</dbReference>
<dbReference type="SUPFAM" id="SSF50978">
    <property type="entry name" value="WD40 repeat-like"/>
    <property type="match status" value="1"/>
</dbReference>
<dbReference type="PROSITE" id="PS50294">
    <property type="entry name" value="WD_REPEATS_REGION"/>
    <property type="match status" value="1"/>
</dbReference>
<evidence type="ECO:0000313" key="7">
    <source>
        <dbReference type="Proteomes" id="UP000324800"/>
    </source>
</evidence>
<dbReference type="AlphaFoldDB" id="A0A5J4V7J5"/>
<dbReference type="Pfam" id="PF00400">
    <property type="entry name" value="WD40"/>
    <property type="match status" value="1"/>
</dbReference>
<feature type="domain" description="WDR36/Utp21 C-terminal" evidence="5">
    <location>
        <begin position="424"/>
        <end position="680"/>
    </location>
</feature>
<dbReference type="OrthoDB" id="10250769at2759"/>
<feature type="compositionally biased region" description="Basic and acidic residues" evidence="4">
    <location>
        <begin position="22"/>
        <end position="32"/>
    </location>
</feature>